<protein>
    <recommendedName>
        <fullName evidence="1">Peptidase C39-like domain-containing protein</fullName>
    </recommendedName>
</protein>
<feature type="domain" description="Peptidase C39-like" evidence="1">
    <location>
        <begin position="397"/>
        <end position="439"/>
    </location>
</feature>
<evidence type="ECO:0000259" key="1">
    <source>
        <dbReference type="Pfam" id="PF13529"/>
    </source>
</evidence>
<evidence type="ECO:0000313" key="2">
    <source>
        <dbReference type="EMBL" id="MCS3921132.1"/>
    </source>
</evidence>
<keyword evidence="3" id="KW-1185">Reference proteome</keyword>
<name>A0ABT2ET87_9BACT</name>
<evidence type="ECO:0000313" key="3">
    <source>
        <dbReference type="Proteomes" id="UP001204798"/>
    </source>
</evidence>
<dbReference type="RefSeq" id="WP_259101979.1">
    <property type="nucleotide sequence ID" value="NZ_CP130454.1"/>
</dbReference>
<dbReference type="Pfam" id="PF13529">
    <property type="entry name" value="Peptidase_C39_2"/>
    <property type="match status" value="1"/>
</dbReference>
<dbReference type="EMBL" id="JANUCP010000009">
    <property type="protein sequence ID" value="MCS3921132.1"/>
    <property type="molecule type" value="Genomic_DNA"/>
</dbReference>
<comment type="caution">
    <text evidence="2">The sequence shown here is derived from an EMBL/GenBank/DDBJ whole genome shotgun (WGS) entry which is preliminary data.</text>
</comment>
<sequence>MISVTFFASLSFPQPPDPSQIPEPQIAFALHAQWDPDLTDNNPSVCTNSETVAVPWFHFYAGWKEGAPAFFSVDWVLIEELTSDHEPQVWLFSPQGSSGFPYGCTMPPVSAPENWNWTTWSFAPMIGFAMHNTSYRITVQWRYSVYMKGPRGPFQTSITINVQNLVVTSSDETKVLKWDPVRGIADTTFSYSLECAQRKWCQVKVSIYSTDGMKVYEEWLEQIAPGSYSFVWDGSVNVVPPPPPPDGKAPAGLYVFDIDVIGIAPGYDEDWLRSRWLTIDNVTVAGLPVDAKDYVKVRVGYTLSDIVPPVLCKIEVWGYVFDSALNKWYWAKLGEENAPTNLGANIKDLTLLRSAIASVGGLIYFIIHALDDHSESYKNHQRKWALPKGRAIYHKILDVPHYNQETEVWCGEATAKMWIDYKSANNPTQKEIAQWVLLTFGPQGAEDRNGNRVIDPEERAIWPLEYGSVLNHFIPANKYHRYVSASQDEIIGREAHLIAEYHEPSAAVTEMEPPDVPNDPSDRAWHWLLVVGCAADGWPGSGGVNVFGLWIHDPWVWFTFVPAYVSSDIWKQKYLEWYTDRDGASGYMHVEDPPPGDKRIDHLLPIRCEPPTKPHGTPKSLQHVQQIANEGISLHLLNFIGPLAPYFQQAQVGMPVFVRALSPKFGDYYIIPIP</sequence>
<dbReference type="InterPro" id="IPR039564">
    <property type="entry name" value="Peptidase_C39-like"/>
</dbReference>
<dbReference type="Proteomes" id="UP001204798">
    <property type="component" value="Unassembled WGS sequence"/>
</dbReference>
<organism evidence="2 3">
    <name type="scientific">Candidatus Fervidibacter sacchari</name>
    <dbReference type="NCBI Taxonomy" id="1448929"/>
    <lineage>
        <taxon>Bacteria</taxon>
        <taxon>Candidatus Fervidibacterota</taxon>
        <taxon>Candidatus Fervidibacter</taxon>
    </lineage>
</organism>
<accession>A0ABT2ET87</accession>
<gene>
    <name evidence="2" type="ORF">M2350_003573</name>
</gene>
<proteinExistence type="predicted"/>
<reference evidence="2 3" key="1">
    <citation type="submission" date="2022-08" db="EMBL/GenBank/DDBJ databases">
        <title>Bacterial and archaeal communities from various locations to study Microbial Dark Matter (Phase II).</title>
        <authorList>
            <person name="Stepanauskas R."/>
        </authorList>
    </citation>
    <scope>NUCLEOTIDE SEQUENCE [LARGE SCALE GENOMIC DNA]</scope>
    <source>
        <strain evidence="2 3">PD1</strain>
    </source>
</reference>